<evidence type="ECO:0000256" key="10">
    <source>
        <dbReference type="ARBA" id="ARBA00023186"/>
    </source>
</evidence>
<dbReference type="HAMAP" id="MF_00287">
    <property type="entry name" value="BdbC"/>
    <property type="match status" value="1"/>
</dbReference>
<evidence type="ECO:0000256" key="4">
    <source>
        <dbReference type="ARBA" id="ARBA00022692"/>
    </source>
</evidence>
<feature type="transmembrane region" description="Helical" evidence="13">
    <location>
        <begin position="105"/>
        <end position="129"/>
    </location>
</feature>
<evidence type="ECO:0000256" key="2">
    <source>
        <dbReference type="ARBA" id="ARBA00007602"/>
    </source>
</evidence>
<keyword evidence="11 12" id="KW-0676">Redox-active center</keyword>
<name>A0AA95SAA4_9BACI</name>
<dbReference type="PIRSF" id="PIRSF036659">
    <property type="entry name" value="BdbC"/>
    <property type="match status" value="1"/>
</dbReference>
<dbReference type="KEGG" id="nnv:QNH39_21495"/>
<evidence type="ECO:0000313" key="15">
    <source>
        <dbReference type="Proteomes" id="UP001178288"/>
    </source>
</evidence>
<keyword evidence="7 12" id="KW-0560">Oxidoreductase</keyword>
<evidence type="ECO:0000256" key="12">
    <source>
        <dbReference type="HAMAP-Rule" id="MF_00287"/>
    </source>
</evidence>
<dbReference type="PANTHER" id="PTHR43469">
    <property type="entry name" value="DISULFIDE FORMATION PROTEIN-RELATED"/>
    <property type="match status" value="1"/>
</dbReference>
<organism evidence="14 15">
    <name type="scientific">Neobacillus novalis</name>
    <dbReference type="NCBI Taxonomy" id="220687"/>
    <lineage>
        <taxon>Bacteria</taxon>
        <taxon>Bacillati</taxon>
        <taxon>Bacillota</taxon>
        <taxon>Bacilli</taxon>
        <taxon>Bacillales</taxon>
        <taxon>Bacillaceae</taxon>
        <taxon>Neobacillus</taxon>
    </lineage>
</organism>
<feature type="transmembrane region" description="Helical" evidence="13">
    <location>
        <begin position="60"/>
        <end position="79"/>
    </location>
</feature>
<keyword evidence="10 12" id="KW-0143">Chaperone</keyword>
<keyword evidence="3 12" id="KW-0813">Transport</keyword>
<keyword evidence="5 12" id="KW-0249">Electron transport</keyword>
<dbReference type="GO" id="GO:0006457">
    <property type="term" value="P:protein folding"/>
    <property type="evidence" value="ECO:0007669"/>
    <property type="project" value="InterPro"/>
</dbReference>
<dbReference type="InterPro" id="IPR003752">
    <property type="entry name" value="DiS_bond_form_DsbB/BdbC"/>
</dbReference>
<dbReference type="NCBIfam" id="NF002849">
    <property type="entry name" value="PRK03113.1"/>
    <property type="match status" value="1"/>
</dbReference>
<evidence type="ECO:0000256" key="7">
    <source>
        <dbReference type="ARBA" id="ARBA00023002"/>
    </source>
</evidence>
<reference evidence="14" key="1">
    <citation type="submission" date="2023-05" db="EMBL/GenBank/DDBJ databases">
        <title>Comparative genomics of Bacillaceae isolates and their secondary metabolite potential.</title>
        <authorList>
            <person name="Song L."/>
            <person name="Nielsen L.J."/>
            <person name="Mohite O."/>
            <person name="Xu X."/>
            <person name="Weber T."/>
            <person name="Kovacs A.T."/>
        </authorList>
    </citation>
    <scope>NUCLEOTIDE SEQUENCE</scope>
    <source>
        <strain evidence="14">XLM17</strain>
    </source>
</reference>
<proteinExistence type="inferred from homology"/>
<evidence type="ECO:0000256" key="11">
    <source>
        <dbReference type="ARBA" id="ARBA00023284"/>
    </source>
</evidence>
<dbReference type="SUPFAM" id="SSF158442">
    <property type="entry name" value="DsbB-like"/>
    <property type="match status" value="1"/>
</dbReference>
<protein>
    <recommendedName>
        <fullName evidence="12">Probable disulfide formation protein</fullName>
    </recommendedName>
    <alternativeName>
        <fullName evidence="12">Disulfide oxidoreductase</fullName>
    </alternativeName>
    <alternativeName>
        <fullName evidence="12">Thiol-disulfide oxidoreductase</fullName>
    </alternativeName>
</protein>
<keyword evidence="15" id="KW-1185">Reference proteome</keyword>
<dbReference type="Proteomes" id="UP001178288">
    <property type="component" value="Chromosome"/>
</dbReference>
<accession>A0AA95SAA4</accession>
<evidence type="ECO:0000256" key="13">
    <source>
        <dbReference type="SAM" id="Phobius"/>
    </source>
</evidence>
<feature type="disulfide bond" description="Redox-active" evidence="12">
    <location>
        <begin position="92"/>
        <end position="98"/>
    </location>
</feature>
<feature type="transmembrane region" description="Helical" evidence="13">
    <location>
        <begin position="35"/>
        <end position="53"/>
    </location>
</feature>
<dbReference type="AlphaFoldDB" id="A0AA95SAA4"/>
<evidence type="ECO:0000256" key="6">
    <source>
        <dbReference type="ARBA" id="ARBA00022989"/>
    </source>
</evidence>
<dbReference type="EMBL" id="CP126114">
    <property type="protein sequence ID" value="WHY85169.1"/>
    <property type="molecule type" value="Genomic_DNA"/>
</dbReference>
<dbReference type="GO" id="GO:0005886">
    <property type="term" value="C:plasma membrane"/>
    <property type="evidence" value="ECO:0007669"/>
    <property type="project" value="UniProtKB-SubCell"/>
</dbReference>
<dbReference type="InterPro" id="IPR012187">
    <property type="entry name" value="Disulphide_bond_form_BdbC"/>
</dbReference>
<evidence type="ECO:0000256" key="9">
    <source>
        <dbReference type="ARBA" id="ARBA00023157"/>
    </source>
</evidence>
<dbReference type="Pfam" id="PF02600">
    <property type="entry name" value="DsbB"/>
    <property type="match status" value="1"/>
</dbReference>
<feature type="disulfide bond" description="Redox-active" evidence="12">
    <location>
        <begin position="31"/>
        <end position="34"/>
    </location>
</feature>
<keyword evidence="12" id="KW-1003">Cell membrane</keyword>
<dbReference type="RefSeq" id="WP_066091259.1">
    <property type="nucleotide sequence ID" value="NZ_CP126114.1"/>
</dbReference>
<evidence type="ECO:0000256" key="1">
    <source>
        <dbReference type="ARBA" id="ARBA00004141"/>
    </source>
</evidence>
<dbReference type="GO" id="GO:0015035">
    <property type="term" value="F:protein-disulfide reductase activity"/>
    <property type="evidence" value="ECO:0007669"/>
    <property type="project" value="UniProtKB-UniRule"/>
</dbReference>
<dbReference type="Gene3D" id="1.20.1550.10">
    <property type="entry name" value="DsbB-like"/>
    <property type="match status" value="1"/>
</dbReference>
<keyword evidence="9 12" id="KW-1015">Disulfide bond</keyword>
<comment type="subcellular location">
    <subcellularLocation>
        <location evidence="12">Cell membrane</location>
        <topology evidence="12">Multi-pass membrane protein</topology>
    </subcellularLocation>
    <subcellularLocation>
        <location evidence="1">Membrane</location>
        <topology evidence="1">Multi-pass membrane protein</topology>
    </subcellularLocation>
</comment>
<sequence length="142" mass="16273">MNKPLLLSWIAAILATLGSLYFSEVQHFIPCTLCWYQRIFMYPLVIILGTAVYRNDKGIYKYALPLSIVGMLISGYHTLLQKVPYIQQFEMCTEGVPCSKDYINWLGFITIPLLAFIAFTIISVSLVILSRGKNEEETIRQR</sequence>
<comment type="similarity">
    <text evidence="2 12">Belongs to the DsbB family. BdbC subfamily.</text>
</comment>
<evidence type="ECO:0000256" key="5">
    <source>
        <dbReference type="ARBA" id="ARBA00022982"/>
    </source>
</evidence>
<dbReference type="InterPro" id="IPR023380">
    <property type="entry name" value="DsbB-like_sf"/>
</dbReference>
<keyword evidence="4 12" id="KW-0812">Transmembrane</keyword>
<evidence type="ECO:0000256" key="3">
    <source>
        <dbReference type="ARBA" id="ARBA00022448"/>
    </source>
</evidence>
<keyword evidence="8 12" id="KW-0472">Membrane</keyword>
<dbReference type="PANTHER" id="PTHR43469:SF1">
    <property type="entry name" value="SPBETA PROPHAGE-DERIVED DISULFIDE BOND FORMATION PROTEIN B"/>
    <property type="match status" value="1"/>
</dbReference>
<evidence type="ECO:0000313" key="14">
    <source>
        <dbReference type="EMBL" id="WHY85169.1"/>
    </source>
</evidence>
<gene>
    <name evidence="12" type="primary">bdbC</name>
    <name evidence="14" type="ORF">QNH39_21495</name>
</gene>
<evidence type="ECO:0000256" key="8">
    <source>
        <dbReference type="ARBA" id="ARBA00023136"/>
    </source>
</evidence>
<keyword evidence="6 12" id="KW-1133">Transmembrane helix</keyword>
<comment type="function">
    <text evidence="12">Required for disulfide bond formation in some proteins.</text>
</comment>